<keyword evidence="7" id="KW-1185">Reference proteome</keyword>
<dbReference type="AlphaFoldDB" id="A0AAE3L452"/>
<comment type="subunit">
    <text evidence="5">The Tat system comprises two distinct complexes: a TatABC complex, containing multiple copies of TatA, TatB and TatC subunits, and a separate TatA complex, containing only TatA subunits. Substrates initially bind to the TatABC complex, which probably triggers association of the separate TatA complex to form the active translocon.</text>
</comment>
<comment type="function">
    <text evidence="5">Part of the twin-arginine translocation (Tat) system that transports large folded proteins containing a characteristic twin-arginine motif in their signal peptide across membranes. Together with TatB, TatC is part of a receptor directly interacting with Tat signal peptides.</text>
</comment>
<keyword evidence="3 5" id="KW-1133">Transmembrane helix</keyword>
<dbReference type="InterPro" id="IPR019820">
    <property type="entry name" value="Sec-indep_translocase_CS"/>
</dbReference>
<keyword evidence="5" id="KW-1003">Cell membrane</keyword>
<dbReference type="InterPro" id="IPR002033">
    <property type="entry name" value="TatC"/>
</dbReference>
<dbReference type="GO" id="GO:0033281">
    <property type="term" value="C:TAT protein transport complex"/>
    <property type="evidence" value="ECO:0007669"/>
    <property type="project" value="UniProtKB-UniRule"/>
</dbReference>
<proteinExistence type="inferred from homology"/>
<feature type="transmembrane region" description="Helical" evidence="5">
    <location>
        <begin position="198"/>
        <end position="215"/>
    </location>
</feature>
<keyword evidence="5" id="KW-0813">Transport</keyword>
<dbReference type="NCBIfam" id="TIGR00945">
    <property type="entry name" value="tatC"/>
    <property type="match status" value="1"/>
</dbReference>
<organism evidence="6 7">
    <name type="scientific">Methylohalomonas lacus</name>
    <dbReference type="NCBI Taxonomy" id="398773"/>
    <lineage>
        <taxon>Bacteria</taxon>
        <taxon>Pseudomonadati</taxon>
        <taxon>Pseudomonadota</taxon>
        <taxon>Gammaproteobacteria</taxon>
        <taxon>Methylohalomonadales</taxon>
        <taxon>Methylohalomonadaceae</taxon>
        <taxon>Methylohalomonas</taxon>
    </lineage>
</organism>
<dbReference type="PRINTS" id="PR01840">
    <property type="entry name" value="TATCFAMILY"/>
</dbReference>
<dbReference type="GO" id="GO:0065002">
    <property type="term" value="P:intracellular protein transmembrane transport"/>
    <property type="evidence" value="ECO:0007669"/>
    <property type="project" value="TreeGrafter"/>
</dbReference>
<name>A0AAE3L452_9GAMM</name>
<comment type="subcellular location">
    <subcellularLocation>
        <location evidence="5">Cell membrane</location>
        <topology evidence="5">Multi-pass membrane protein</topology>
    </subcellularLocation>
    <subcellularLocation>
        <location evidence="1">Membrane</location>
        <topology evidence="1">Multi-pass membrane protein</topology>
    </subcellularLocation>
</comment>
<dbReference type="Proteomes" id="UP001204445">
    <property type="component" value="Unassembled WGS sequence"/>
</dbReference>
<keyword evidence="5" id="KW-0811">Translocation</keyword>
<feature type="transmembrane region" description="Helical" evidence="5">
    <location>
        <begin position="160"/>
        <end position="186"/>
    </location>
</feature>
<dbReference type="RefSeq" id="WP_259055032.1">
    <property type="nucleotide sequence ID" value="NZ_JANUCT010000007.1"/>
</dbReference>
<dbReference type="Pfam" id="PF00902">
    <property type="entry name" value="TatC"/>
    <property type="match status" value="1"/>
</dbReference>
<evidence type="ECO:0000256" key="2">
    <source>
        <dbReference type="ARBA" id="ARBA00022692"/>
    </source>
</evidence>
<keyword evidence="5" id="KW-0653">Protein transport</keyword>
<reference evidence="6" key="1">
    <citation type="submission" date="2022-08" db="EMBL/GenBank/DDBJ databases">
        <title>Genomic Encyclopedia of Type Strains, Phase III (KMG-III): the genomes of soil and plant-associated and newly described type strains.</title>
        <authorList>
            <person name="Whitman W."/>
        </authorList>
    </citation>
    <scope>NUCLEOTIDE SEQUENCE</scope>
    <source>
        <strain evidence="6">HMT 1</strain>
    </source>
</reference>
<dbReference type="PANTHER" id="PTHR30371">
    <property type="entry name" value="SEC-INDEPENDENT PROTEIN TRANSLOCASE PROTEIN TATC"/>
    <property type="match status" value="1"/>
</dbReference>
<evidence type="ECO:0000313" key="6">
    <source>
        <dbReference type="EMBL" id="MCS3903338.1"/>
    </source>
</evidence>
<evidence type="ECO:0000256" key="5">
    <source>
        <dbReference type="HAMAP-Rule" id="MF_00902"/>
    </source>
</evidence>
<comment type="caution">
    <text evidence="5">Lacks conserved residue(s) required for the propagation of feature annotation.</text>
</comment>
<evidence type="ECO:0000256" key="4">
    <source>
        <dbReference type="ARBA" id="ARBA00023136"/>
    </source>
</evidence>
<dbReference type="HAMAP" id="MF_00902">
    <property type="entry name" value="TatC"/>
    <property type="match status" value="1"/>
</dbReference>
<evidence type="ECO:0000256" key="1">
    <source>
        <dbReference type="ARBA" id="ARBA00004141"/>
    </source>
</evidence>
<sequence length="248" mass="27359">MSSADASNEESLISHLIELRSRLLYAVVCLLVVTAALLPFSEQLYTLIATPLIERLPQGSQMIATDVAAPFLAPFKLTLFLALFISMPYMLYQAWAFIAPGLYRHEQQVARPLLIASIVLFYAGAVFAFFLVLPLLFAFFIGVTPTGVAVMTDISRYLDFIIKIFFAFGLAFEIPVVTLACIWAGITSVDALRRKRPWIIIGAFAIGALLTPPDVISQTLLAGPMWLLFEVGLLLARFLPVRTPDDDA</sequence>
<protein>
    <recommendedName>
        <fullName evidence="5">Sec-independent protein translocase protein TatC</fullName>
    </recommendedName>
</protein>
<dbReference type="GO" id="GO:0009977">
    <property type="term" value="F:proton motive force dependent protein transmembrane transporter activity"/>
    <property type="evidence" value="ECO:0007669"/>
    <property type="project" value="TreeGrafter"/>
</dbReference>
<dbReference type="GO" id="GO:0043953">
    <property type="term" value="P:protein transport by the Tat complex"/>
    <property type="evidence" value="ECO:0007669"/>
    <property type="project" value="UniProtKB-UniRule"/>
</dbReference>
<keyword evidence="4 5" id="KW-0472">Membrane</keyword>
<keyword evidence="2 5" id="KW-0812">Transmembrane</keyword>
<dbReference type="PANTHER" id="PTHR30371:SF0">
    <property type="entry name" value="SEC-INDEPENDENT PROTEIN TRANSLOCASE PROTEIN TATC, CHLOROPLASTIC-RELATED"/>
    <property type="match status" value="1"/>
</dbReference>
<evidence type="ECO:0000256" key="3">
    <source>
        <dbReference type="ARBA" id="ARBA00022989"/>
    </source>
</evidence>
<feature type="transmembrane region" description="Helical" evidence="5">
    <location>
        <begin position="71"/>
        <end position="92"/>
    </location>
</feature>
<comment type="caution">
    <text evidence="6">The sequence shown here is derived from an EMBL/GenBank/DDBJ whole genome shotgun (WGS) entry which is preliminary data.</text>
</comment>
<evidence type="ECO:0000313" key="7">
    <source>
        <dbReference type="Proteomes" id="UP001204445"/>
    </source>
</evidence>
<gene>
    <name evidence="5" type="primary">tatC</name>
    <name evidence="6" type="ORF">J2T55_001358</name>
</gene>
<dbReference type="EMBL" id="JANUCT010000007">
    <property type="protein sequence ID" value="MCS3903338.1"/>
    <property type="molecule type" value="Genomic_DNA"/>
</dbReference>
<feature type="transmembrane region" description="Helical" evidence="5">
    <location>
        <begin position="113"/>
        <end position="140"/>
    </location>
</feature>
<comment type="similarity">
    <text evidence="5">Belongs to the TatC family.</text>
</comment>
<dbReference type="PROSITE" id="PS01218">
    <property type="entry name" value="TATC"/>
    <property type="match status" value="1"/>
</dbReference>
<feature type="transmembrane region" description="Helical" evidence="5">
    <location>
        <begin position="23"/>
        <end position="41"/>
    </location>
</feature>
<accession>A0AAE3L452</accession>